<evidence type="ECO:0008006" key="3">
    <source>
        <dbReference type="Google" id="ProtNLM"/>
    </source>
</evidence>
<dbReference type="AlphaFoldDB" id="A0A1S2NE70"/>
<comment type="caution">
    <text evidence="1">The sequence shown here is derived from an EMBL/GenBank/DDBJ whole genome shotgun (WGS) entry which is preliminary data.</text>
</comment>
<proteinExistence type="predicted"/>
<evidence type="ECO:0000313" key="1">
    <source>
        <dbReference type="EMBL" id="OIJ43367.1"/>
    </source>
</evidence>
<dbReference type="Proteomes" id="UP000180246">
    <property type="component" value="Unassembled WGS sequence"/>
</dbReference>
<protein>
    <recommendedName>
        <fullName evidence="3">MSMEG_0570 family protein</fullName>
    </recommendedName>
</protein>
<dbReference type="RefSeq" id="WP_071360392.1">
    <property type="nucleotide sequence ID" value="NZ_DALZDZ010000004.1"/>
</dbReference>
<sequence>MPEVRFLVRWPDASTDDCYSPSTAIKEHLDAGTPYALAEFVARSRRGLGAASERVRAKYGFACSSAMDQLARIETKAAAFEGDGDAVVRVERFSP</sequence>
<dbReference type="InterPro" id="IPR023846">
    <property type="entry name" value="CHP04042_MSMEG0570"/>
</dbReference>
<gene>
    <name evidence="1" type="ORF">LO55_602</name>
</gene>
<organism evidence="1 2">
    <name type="scientific">Massilia timonae</name>
    <dbReference type="NCBI Taxonomy" id="47229"/>
    <lineage>
        <taxon>Bacteria</taxon>
        <taxon>Pseudomonadati</taxon>
        <taxon>Pseudomonadota</taxon>
        <taxon>Betaproteobacteria</taxon>
        <taxon>Burkholderiales</taxon>
        <taxon>Oxalobacteraceae</taxon>
        <taxon>Telluria group</taxon>
        <taxon>Massilia</taxon>
    </lineage>
</organism>
<dbReference type="EMBL" id="JRYB01000001">
    <property type="protein sequence ID" value="OIJ43367.1"/>
    <property type="molecule type" value="Genomic_DNA"/>
</dbReference>
<evidence type="ECO:0000313" key="2">
    <source>
        <dbReference type="Proteomes" id="UP000180246"/>
    </source>
</evidence>
<reference evidence="1 2" key="1">
    <citation type="submission" date="2014-10" db="EMBL/GenBank/DDBJ databases">
        <authorList>
            <person name="Seo M.-J."/>
            <person name="Seok Y.J."/>
            <person name="Cha I.-T."/>
        </authorList>
    </citation>
    <scope>NUCLEOTIDE SEQUENCE [LARGE SCALE GENOMIC DNA]</scope>
    <source>
        <strain evidence="1 2">NEU</strain>
    </source>
</reference>
<dbReference type="NCBIfam" id="TIGR04042">
    <property type="entry name" value="MSMEG_0570_fam"/>
    <property type="match status" value="1"/>
</dbReference>
<name>A0A1S2NE70_9BURK</name>
<accession>A0A1S2NE70</accession>